<proteinExistence type="inferred from homology"/>
<dbReference type="Proteomes" id="UP000233491">
    <property type="component" value="Unassembled WGS sequence"/>
</dbReference>
<feature type="transmembrane region" description="Helical" evidence="7">
    <location>
        <begin position="12"/>
        <end position="32"/>
    </location>
</feature>
<evidence type="ECO:0000256" key="2">
    <source>
        <dbReference type="ARBA" id="ARBA00022448"/>
    </source>
</evidence>
<feature type="transmembrane region" description="Helical" evidence="7">
    <location>
        <begin position="197"/>
        <end position="217"/>
    </location>
</feature>
<keyword evidence="3" id="KW-1003">Cell membrane</keyword>
<dbReference type="Pfam" id="PF00528">
    <property type="entry name" value="BPD_transp_1"/>
    <property type="match status" value="1"/>
</dbReference>
<evidence type="ECO:0000256" key="4">
    <source>
        <dbReference type="ARBA" id="ARBA00022692"/>
    </source>
</evidence>
<keyword evidence="5 7" id="KW-1133">Transmembrane helix</keyword>
<accession>A0A1I4VN44</accession>
<evidence type="ECO:0000259" key="8">
    <source>
        <dbReference type="PROSITE" id="PS50928"/>
    </source>
</evidence>
<evidence type="ECO:0000256" key="5">
    <source>
        <dbReference type="ARBA" id="ARBA00022989"/>
    </source>
</evidence>
<dbReference type="GO" id="GO:0055085">
    <property type="term" value="P:transmembrane transport"/>
    <property type="evidence" value="ECO:0007669"/>
    <property type="project" value="InterPro"/>
</dbReference>
<dbReference type="PANTHER" id="PTHR30465:SF55">
    <property type="entry name" value="OLIGOPEPTIDE ABC TRANSPORTER, PERMEASE PROTEIN"/>
    <property type="match status" value="1"/>
</dbReference>
<comment type="similarity">
    <text evidence="7">Belongs to the binding-protein-dependent transport system permease family.</text>
</comment>
<dbReference type="PROSITE" id="PS50928">
    <property type="entry name" value="ABC_TM1"/>
    <property type="match status" value="1"/>
</dbReference>
<dbReference type="InterPro" id="IPR035906">
    <property type="entry name" value="MetI-like_sf"/>
</dbReference>
<dbReference type="AlphaFoldDB" id="A0A1I4VN44"/>
<dbReference type="PANTHER" id="PTHR30465">
    <property type="entry name" value="INNER MEMBRANE ABC TRANSPORTER"/>
    <property type="match status" value="1"/>
</dbReference>
<dbReference type="Gene3D" id="1.10.3720.10">
    <property type="entry name" value="MetI-like"/>
    <property type="match status" value="1"/>
</dbReference>
<sequence>MAAYMIFVARRFAQLLLVVFLGISATFFITHMTPVDPVTESVTAITNFGKSDPEAIELMRKTLTELYGLEGNLFEQYVTFWSRLVRGDFGPSLSAFPTPVSQIIFRALPWTVGLMISATLISFTIGNTLGALAGYYRKSRILKIISLGLIGLQPIPYYVLAFILLILFGFVWPVLPITGGYEMNADLNLSFALVLDIIRHSILPAMALVLVGAGSWLTGMRALTSNIVTEDYVTFAELGGVGSTRILRSYVVRNAMVPQLTGLAMSLGAIFNGTVITEIVFGYPGIGTLLINAVHAGDYSLVLGLASLSIIGVAIAVFLIDILSPLLDPRIKAE</sequence>
<evidence type="ECO:0000256" key="7">
    <source>
        <dbReference type="RuleBase" id="RU363032"/>
    </source>
</evidence>
<feature type="transmembrane region" description="Helical" evidence="7">
    <location>
        <begin position="114"/>
        <end position="136"/>
    </location>
</feature>
<evidence type="ECO:0000256" key="3">
    <source>
        <dbReference type="ARBA" id="ARBA00022475"/>
    </source>
</evidence>
<keyword evidence="4 7" id="KW-0812">Transmembrane</keyword>
<dbReference type="InterPro" id="IPR000515">
    <property type="entry name" value="MetI-like"/>
</dbReference>
<comment type="subcellular location">
    <subcellularLocation>
        <location evidence="1 7">Cell membrane</location>
        <topology evidence="1 7">Multi-pass membrane protein</topology>
    </subcellularLocation>
</comment>
<feature type="domain" description="ABC transmembrane type-1" evidence="8">
    <location>
        <begin position="108"/>
        <end position="324"/>
    </location>
</feature>
<feature type="transmembrane region" description="Helical" evidence="7">
    <location>
        <begin position="157"/>
        <end position="177"/>
    </location>
</feature>
<evidence type="ECO:0000256" key="6">
    <source>
        <dbReference type="ARBA" id="ARBA00023136"/>
    </source>
</evidence>
<dbReference type="OrthoDB" id="9778910at2"/>
<reference evidence="9 10" key="1">
    <citation type="submission" date="2017-12" db="EMBL/GenBank/DDBJ databases">
        <title>Anaerobic carbon monoxide metabolism by Pleomorphomonas carboxyditropha sp. nov., a new mesophilic hydrogenogenic carboxidotroph.</title>
        <authorList>
            <person name="Esquivel-Elizondo S."/>
            <person name="Krajmalnik-Brown R."/>
        </authorList>
    </citation>
    <scope>NUCLEOTIDE SEQUENCE [LARGE SCALE GENOMIC DNA]</scope>
    <source>
        <strain evidence="9 10">R5-392</strain>
    </source>
</reference>
<keyword evidence="2 7" id="KW-0813">Transport</keyword>
<feature type="transmembrane region" description="Helical" evidence="7">
    <location>
        <begin position="260"/>
        <end position="281"/>
    </location>
</feature>
<name>A0A1I4VN44_9HYPH</name>
<keyword evidence="6 7" id="KW-0472">Membrane</keyword>
<evidence type="ECO:0000313" key="9">
    <source>
        <dbReference type="EMBL" id="PKR89591.1"/>
    </source>
</evidence>
<organism evidence="9 10">
    <name type="scientific">Pleomorphomonas diazotrophica</name>
    <dbReference type="NCBI Taxonomy" id="1166257"/>
    <lineage>
        <taxon>Bacteria</taxon>
        <taxon>Pseudomonadati</taxon>
        <taxon>Pseudomonadota</taxon>
        <taxon>Alphaproteobacteria</taxon>
        <taxon>Hyphomicrobiales</taxon>
        <taxon>Pleomorphomonadaceae</taxon>
        <taxon>Pleomorphomonas</taxon>
    </lineage>
</organism>
<feature type="transmembrane region" description="Helical" evidence="7">
    <location>
        <begin position="301"/>
        <end position="323"/>
    </location>
</feature>
<gene>
    <name evidence="9" type="ORF">CXZ10_09495</name>
</gene>
<dbReference type="GO" id="GO:0005886">
    <property type="term" value="C:plasma membrane"/>
    <property type="evidence" value="ECO:0007669"/>
    <property type="project" value="UniProtKB-SubCell"/>
</dbReference>
<evidence type="ECO:0000256" key="1">
    <source>
        <dbReference type="ARBA" id="ARBA00004651"/>
    </source>
</evidence>
<comment type="caution">
    <text evidence="9">The sequence shown here is derived from an EMBL/GenBank/DDBJ whole genome shotgun (WGS) entry which is preliminary data.</text>
</comment>
<dbReference type="EMBL" id="PJNW01000005">
    <property type="protein sequence ID" value="PKR89591.1"/>
    <property type="molecule type" value="Genomic_DNA"/>
</dbReference>
<evidence type="ECO:0000313" key="10">
    <source>
        <dbReference type="Proteomes" id="UP000233491"/>
    </source>
</evidence>
<dbReference type="CDD" id="cd06261">
    <property type="entry name" value="TM_PBP2"/>
    <property type="match status" value="1"/>
</dbReference>
<keyword evidence="10" id="KW-1185">Reference proteome</keyword>
<dbReference type="SUPFAM" id="SSF161098">
    <property type="entry name" value="MetI-like"/>
    <property type="match status" value="1"/>
</dbReference>
<protein>
    <submittedName>
        <fullName evidence="9">ABC transporter permease</fullName>
    </submittedName>
</protein>